<organism evidence="2 3">
    <name type="scientific">Colletotrichum sojae</name>
    <dbReference type="NCBI Taxonomy" id="2175907"/>
    <lineage>
        <taxon>Eukaryota</taxon>
        <taxon>Fungi</taxon>
        <taxon>Dikarya</taxon>
        <taxon>Ascomycota</taxon>
        <taxon>Pezizomycotina</taxon>
        <taxon>Sordariomycetes</taxon>
        <taxon>Hypocreomycetidae</taxon>
        <taxon>Glomerellales</taxon>
        <taxon>Glomerellaceae</taxon>
        <taxon>Colletotrichum</taxon>
        <taxon>Colletotrichum orchidearum species complex</taxon>
    </lineage>
</organism>
<dbReference type="Proteomes" id="UP000652219">
    <property type="component" value="Unassembled WGS sequence"/>
</dbReference>
<feature type="region of interest" description="Disordered" evidence="1">
    <location>
        <begin position="1"/>
        <end position="36"/>
    </location>
</feature>
<reference evidence="2 3" key="1">
    <citation type="journal article" date="2020" name="Phytopathology">
        <title>Genome Sequence Resources of Colletotrichum truncatum, C. plurivorum, C. musicola, and C. sojae: Four Species Pathogenic to Soybean (Glycine max).</title>
        <authorList>
            <person name="Rogerio F."/>
            <person name="Boufleur T.R."/>
            <person name="Ciampi-Guillardi M."/>
            <person name="Sukno S.A."/>
            <person name="Thon M.R."/>
            <person name="Massola Junior N.S."/>
            <person name="Baroncelli R."/>
        </authorList>
    </citation>
    <scope>NUCLEOTIDE SEQUENCE [LARGE SCALE GENOMIC DNA]</scope>
    <source>
        <strain evidence="2 3">LFN0009</strain>
    </source>
</reference>
<keyword evidence="3" id="KW-1185">Reference proteome</keyword>
<dbReference type="EMBL" id="WIGN01000043">
    <property type="protein sequence ID" value="KAF6814471.1"/>
    <property type="molecule type" value="Genomic_DNA"/>
</dbReference>
<evidence type="ECO:0000313" key="2">
    <source>
        <dbReference type="EMBL" id="KAF6814471.1"/>
    </source>
</evidence>
<protein>
    <submittedName>
        <fullName evidence="2">Uncharacterized protein</fullName>
    </submittedName>
</protein>
<gene>
    <name evidence="2" type="ORF">CSOJ01_04022</name>
</gene>
<name>A0A8H6MZZ9_9PEZI</name>
<proteinExistence type="predicted"/>
<dbReference type="AlphaFoldDB" id="A0A8H6MZZ9"/>
<comment type="caution">
    <text evidence="2">The sequence shown here is derived from an EMBL/GenBank/DDBJ whole genome shotgun (WGS) entry which is preliminary data.</text>
</comment>
<sequence length="157" mass="17868">MWDDAPRDHEPTSETLVEGSQVPKRPKLTRRNQGTVITHDYRERLVHSPTADLMHGSTQTNHTLVNSLRVSKPLKATSNDQEDIANSTSEMAHLFYSPTAELMRGTPPANHTLSNGLRVPKPLRRPRESTDIHPLLTEDLMHFEEDLMQFDSQTDHL</sequence>
<evidence type="ECO:0000313" key="3">
    <source>
        <dbReference type="Proteomes" id="UP000652219"/>
    </source>
</evidence>
<evidence type="ECO:0000256" key="1">
    <source>
        <dbReference type="SAM" id="MobiDB-lite"/>
    </source>
</evidence>
<accession>A0A8H6MZZ9</accession>
<feature type="compositionally biased region" description="Basic and acidic residues" evidence="1">
    <location>
        <begin position="1"/>
        <end position="12"/>
    </location>
</feature>